<dbReference type="GO" id="GO:0030335">
    <property type="term" value="P:positive regulation of cell migration"/>
    <property type="evidence" value="ECO:0007669"/>
    <property type="project" value="TreeGrafter"/>
</dbReference>
<evidence type="ECO:0000256" key="13">
    <source>
        <dbReference type="PROSITE-ProRule" id="PRU00352"/>
    </source>
</evidence>
<dbReference type="InterPro" id="IPR015943">
    <property type="entry name" value="WD40/YVTN_repeat-like_dom_sf"/>
</dbReference>
<dbReference type="InterPro" id="IPR001627">
    <property type="entry name" value="Semap_dom"/>
</dbReference>
<comment type="similarity">
    <text evidence="3">Belongs to the semaphorin family.</text>
</comment>
<dbReference type="InterPro" id="IPR036352">
    <property type="entry name" value="Semap_dom_sf"/>
</dbReference>
<protein>
    <recommendedName>
        <fullName evidence="12">Semaphorin-2A</fullName>
    </recommendedName>
</protein>
<comment type="caution">
    <text evidence="16">The sequence shown here is derived from an EMBL/GenBank/DDBJ whole genome shotgun (WGS) entry which is preliminary data.</text>
</comment>
<dbReference type="AlphaFoldDB" id="A0AAN8SBP2"/>
<evidence type="ECO:0000313" key="16">
    <source>
        <dbReference type="EMBL" id="KAK6643738.1"/>
    </source>
</evidence>
<evidence type="ECO:0000256" key="4">
    <source>
        <dbReference type="ARBA" id="ARBA00022473"/>
    </source>
</evidence>
<keyword evidence="9" id="KW-1015">Disulfide bond</keyword>
<keyword evidence="8" id="KW-0524">Neurogenesis</keyword>
<dbReference type="Gene3D" id="2.130.10.10">
    <property type="entry name" value="YVTN repeat-like/Quinoprotein amine dehydrogenase"/>
    <property type="match status" value="1"/>
</dbReference>
<evidence type="ECO:0000256" key="10">
    <source>
        <dbReference type="ARBA" id="ARBA00023180"/>
    </source>
</evidence>
<dbReference type="GO" id="GO:0005886">
    <property type="term" value="C:plasma membrane"/>
    <property type="evidence" value="ECO:0007669"/>
    <property type="project" value="TreeGrafter"/>
</dbReference>
<evidence type="ECO:0000256" key="1">
    <source>
        <dbReference type="ARBA" id="ARBA00004613"/>
    </source>
</evidence>
<dbReference type="Gene3D" id="3.30.1680.10">
    <property type="entry name" value="ligand-binding face of the semaphorins, domain 2"/>
    <property type="match status" value="1"/>
</dbReference>
<dbReference type="GO" id="GO:0071526">
    <property type="term" value="P:semaphorin-plexin signaling pathway"/>
    <property type="evidence" value="ECO:0007669"/>
    <property type="project" value="TreeGrafter"/>
</dbReference>
<evidence type="ECO:0000256" key="7">
    <source>
        <dbReference type="ARBA" id="ARBA00022782"/>
    </source>
</evidence>
<dbReference type="InterPro" id="IPR027231">
    <property type="entry name" value="Semaphorin"/>
</dbReference>
<feature type="region of interest" description="Disordered" evidence="14">
    <location>
        <begin position="785"/>
        <end position="806"/>
    </location>
</feature>
<dbReference type="SUPFAM" id="SSF48726">
    <property type="entry name" value="Immunoglobulin"/>
    <property type="match status" value="1"/>
</dbReference>
<dbReference type="EMBL" id="JAWJWE010000001">
    <property type="protein sequence ID" value="KAK6643738.1"/>
    <property type="molecule type" value="Genomic_DNA"/>
</dbReference>
<dbReference type="SMART" id="SM00630">
    <property type="entry name" value="Sema"/>
    <property type="match status" value="1"/>
</dbReference>
<evidence type="ECO:0000313" key="17">
    <source>
        <dbReference type="Proteomes" id="UP001372834"/>
    </source>
</evidence>
<reference evidence="16 17" key="1">
    <citation type="submission" date="2023-10" db="EMBL/GenBank/DDBJ databases">
        <title>Genomes of two closely related lineages of the louse Polyplax serrata with different host specificities.</title>
        <authorList>
            <person name="Martinu J."/>
            <person name="Tarabai H."/>
            <person name="Stefka J."/>
            <person name="Hypsa V."/>
        </authorList>
    </citation>
    <scope>NUCLEOTIDE SEQUENCE [LARGE SCALE GENOMIC DNA]</scope>
    <source>
        <strain evidence="16">HR10_N</strain>
    </source>
</reference>
<comment type="subcellular location">
    <subcellularLocation>
        <location evidence="1">Secreted</location>
    </subcellularLocation>
</comment>
<evidence type="ECO:0000256" key="11">
    <source>
        <dbReference type="ARBA" id="ARBA00023319"/>
    </source>
</evidence>
<dbReference type="GO" id="GO:0007411">
    <property type="term" value="P:axon guidance"/>
    <property type="evidence" value="ECO:0007669"/>
    <property type="project" value="TreeGrafter"/>
</dbReference>
<dbReference type="Pfam" id="PF01403">
    <property type="entry name" value="Sema"/>
    <property type="match status" value="1"/>
</dbReference>
<organism evidence="16 17">
    <name type="scientific">Polyplax serrata</name>
    <name type="common">Common mouse louse</name>
    <dbReference type="NCBI Taxonomy" id="468196"/>
    <lineage>
        <taxon>Eukaryota</taxon>
        <taxon>Metazoa</taxon>
        <taxon>Ecdysozoa</taxon>
        <taxon>Arthropoda</taxon>
        <taxon>Hexapoda</taxon>
        <taxon>Insecta</taxon>
        <taxon>Pterygota</taxon>
        <taxon>Neoptera</taxon>
        <taxon>Paraneoptera</taxon>
        <taxon>Psocodea</taxon>
        <taxon>Troctomorpha</taxon>
        <taxon>Phthiraptera</taxon>
        <taxon>Anoplura</taxon>
        <taxon>Polyplacidae</taxon>
        <taxon>Polyplax</taxon>
    </lineage>
</organism>
<dbReference type="Pfam" id="PF03359">
    <property type="entry name" value="GKAP"/>
    <property type="match status" value="1"/>
</dbReference>
<feature type="compositionally biased region" description="Polar residues" evidence="14">
    <location>
        <begin position="786"/>
        <end position="798"/>
    </location>
</feature>
<evidence type="ECO:0000256" key="6">
    <source>
        <dbReference type="ARBA" id="ARBA00022729"/>
    </source>
</evidence>
<dbReference type="PROSITE" id="PS51004">
    <property type="entry name" value="SEMA"/>
    <property type="match status" value="1"/>
</dbReference>
<keyword evidence="4" id="KW-0217">Developmental protein</keyword>
<keyword evidence="11" id="KW-0393">Immunoglobulin domain</keyword>
<dbReference type="InterPro" id="IPR036179">
    <property type="entry name" value="Ig-like_dom_sf"/>
</dbReference>
<dbReference type="Gene3D" id="2.60.40.10">
    <property type="entry name" value="Immunoglobulins"/>
    <property type="match status" value="1"/>
</dbReference>
<dbReference type="InterPro" id="IPR013783">
    <property type="entry name" value="Ig-like_fold"/>
</dbReference>
<evidence type="ECO:0000256" key="14">
    <source>
        <dbReference type="SAM" id="MobiDB-lite"/>
    </source>
</evidence>
<comment type="similarity">
    <text evidence="2">Belongs to the SAPAP family.</text>
</comment>
<keyword evidence="10" id="KW-0325">Glycoprotein</keyword>
<evidence type="ECO:0000256" key="12">
    <source>
        <dbReference type="ARBA" id="ARBA00074148"/>
    </source>
</evidence>
<dbReference type="SUPFAM" id="SSF103575">
    <property type="entry name" value="Plexin repeat"/>
    <property type="match status" value="1"/>
</dbReference>
<dbReference type="Proteomes" id="UP001372834">
    <property type="component" value="Unassembled WGS sequence"/>
</dbReference>
<dbReference type="GO" id="GO:0045499">
    <property type="term" value="F:chemorepellent activity"/>
    <property type="evidence" value="ECO:0007669"/>
    <property type="project" value="TreeGrafter"/>
</dbReference>
<comment type="caution">
    <text evidence="13">Lacks conserved residue(s) required for the propagation of feature annotation.</text>
</comment>
<evidence type="ECO:0000256" key="2">
    <source>
        <dbReference type="ARBA" id="ARBA00008839"/>
    </source>
</evidence>
<proteinExistence type="inferred from homology"/>
<evidence type="ECO:0000256" key="5">
    <source>
        <dbReference type="ARBA" id="ARBA00022525"/>
    </source>
</evidence>
<evidence type="ECO:0000256" key="3">
    <source>
        <dbReference type="ARBA" id="ARBA00009492"/>
    </source>
</evidence>
<dbReference type="GO" id="GO:0030215">
    <property type="term" value="F:semaphorin receptor binding"/>
    <property type="evidence" value="ECO:0007669"/>
    <property type="project" value="InterPro"/>
</dbReference>
<feature type="domain" description="Sema" evidence="15">
    <location>
        <begin position="1"/>
        <end position="475"/>
    </location>
</feature>
<evidence type="ECO:0000259" key="15">
    <source>
        <dbReference type="PROSITE" id="PS51004"/>
    </source>
</evidence>
<dbReference type="GO" id="GO:0005576">
    <property type="term" value="C:extracellular region"/>
    <property type="evidence" value="ECO:0007669"/>
    <property type="project" value="UniProtKB-SubCell"/>
</dbReference>
<evidence type="ECO:0000256" key="9">
    <source>
        <dbReference type="ARBA" id="ARBA00023157"/>
    </source>
</evidence>
<gene>
    <name evidence="16" type="ORF">RUM43_000001</name>
</gene>
<dbReference type="InterPro" id="IPR005026">
    <property type="entry name" value="SAPAP"/>
</dbReference>
<dbReference type="FunFam" id="2.130.10.10:FF:000369">
    <property type="entry name" value="semaphorin-2A isoform X1"/>
    <property type="match status" value="1"/>
</dbReference>
<dbReference type="CDD" id="cd11238">
    <property type="entry name" value="Sema_2A"/>
    <property type="match status" value="1"/>
</dbReference>
<keyword evidence="7" id="KW-0221">Differentiation</keyword>
<keyword evidence="5" id="KW-0964">Secreted</keyword>
<dbReference type="SUPFAM" id="SSF101912">
    <property type="entry name" value="Sema domain"/>
    <property type="match status" value="1"/>
</dbReference>
<dbReference type="PANTHER" id="PTHR11036">
    <property type="entry name" value="SEMAPHORIN"/>
    <property type="match status" value="1"/>
</dbReference>
<keyword evidence="6" id="KW-0732">Signal</keyword>
<evidence type="ECO:0000256" key="8">
    <source>
        <dbReference type="ARBA" id="ARBA00022902"/>
    </source>
</evidence>
<name>A0AAN8SBP2_POLSC</name>
<dbReference type="PANTHER" id="PTHR11036:SF90">
    <property type="entry name" value="SEMAPHORIN 2B, ISOFORM D-RELATED"/>
    <property type="match status" value="1"/>
</dbReference>
<accession>A0AAN8SBP2</accession>
<sequence length="1262" mass="144601">MQKMLLVGHMQEFTCGKLYYRTFYLDEKRNSLYVGAMDKVFRLNISAIGRSSCERDSLNLEPSNVGSCVSKGKTEHFDCRNHIRVIQAIGDGSRFYVCGTNAHNPKDWVIYANLTHLPRHEYVPGVGTGIAKCPYDPSDNSTAIWVEAGNPGNLPGLYSGTNAEFTKADTVIFRTDLHNFTTGRKEYNFKRTLKYDSKWLDKPNFVGSYDVGEHVLFFFRETAVEYINCGKSVYSRVGRVCKRDTGGKNILSQNWATYLKARLNCSIPGEFPFYFNEIQSIYKIPGDNTKFYGVFTTSMNGLIGSAICSFNIKAITEAFRGRFKEQATSSSAWLPVLSNKVPEPRPGECVNDTETLPDTVLNFIRSHPLMDEAVRHENDKPVFYKRDLIFTHLVVDQVKIDSFGDQTEYTVYFAGTNNGRVYKVVQWMDFGGDRFSELLDIFDVTPGETIRVMEISHVQKALYVASDHRVRQVNLVMCVERYDSCLRCVRDPYCGWDKQSNICRPYSLGLLQDVANISKSICDSSVVKKKIFATWGQSVHLGCFLRVPEALAPQTITWYHYNKEKGKYQIKFRSDKYIETNEHGLVIIGVSEADAGRYDFWLGGTLLCSYNITVDVHRCSSPKKSNDYQKIYSDWCHEFEKYKMAMKSWERKQELGSPGNASFNGFLRFKKMEYRELYKARRVPKLTDILTKRKNTATERLEQQRELFWRKRNPAAICNVKKNETTGKAKQSRAEMLVQWKAEKQKKLEEERKKKKPVFKVGIVQKKVTGSPLILDKNFVSRKQKLSANQENHSMTTRSKAKASRDATSGVTHYMNQQREPQKMSFCRIEKDICKPLNSYKFKLPKSVAELGQCRTLTYPNSPQFTNKIRAPEKSCVANKSNHKKGNTISLTNNKKQEISFKERSPGKGGTLINVDSTNCAEKDPSLKPIYYSPFIEEREDVTSRSGHEVEFQTKILLFKNYITCETKRLLDKCNTWKIICDKNMDIPQEILGEIYSVTGKTILLTSDKFRQFKDLIEKCEAKDPLIKLEDLQGFQDWISIEVHRIEIDFNHLEERKKNNWAVEVPKTDENIVKVSRNVRKKVKKPMGKSNIRDHINAVRNGLKALKDNDGHMKSMILTPKRNNTNLKGQLRTPKYSTEKHFGGVDLPEKDINTCIKSVSPNATLTYENALAKSTSDLMTPDNSRVIILRSGSKVRQQCKGLDEKYFRPVLPESDSPFHLVRNSSKVHGSPKLPTRTSSRISNLACVRKKSGLKFSFSRMTT</sequence>